<feature type="compositionally biased region" description="Basic and acidic residues" evidence="1">
    <location>
        <begin position="39"/>
        <end position="56"/>
    </location>
</feature>
<feature type="compositionally biased region" description="Basic and acidic residues" evidence="1">
    <location>
        <begin position="1"/>
        <end position="10"/>
    </location>
</feature>
<dbReference type="AlphaFoldDB" id="A0AAV7ETM4"/>
<comment type="caution">
    <text evidence="2">The sequence shown here is derived from an EMBL/GenBank/DDBJ whole genome shotgun (WGS) entry which is preliminary data.</text>
</comment>
<dbReference type="GO" id="GO:0005634">
    <property type="term" value="C:nucleus"/>
    <property type="evidence" value="ECO:0007669"/>
    <property type="project" value="TreeGrafter"/>
</dbReference>
<dbReference type="PANTHER" id="PTHR33415">
    <property type="entry name" value="PROTEIN EMBRYO DEFECTIVE 514"/>
    <property type="match status" value="1"/>
</dbReference>
<dbReference type="EMBL" id="JAINDJ010000003">
    <property type="protein sequence ID" value="KAG9451734.1"/>
    <property type="molecule type" value="Genomic_DNA"/>
</dbReference>
<protein>
    <submittedName>
        <fullName evidence="2">Uncharacterized protein</fullName>
    </submittedName>
</protein>
<feature type="region of interest" description="Disordered" evidence="1">
    <location>
        <begin position="159"/>
        <end position="191"/>
    </location>
</feature>
<sequence>MAEVKVEVRNPEIGSECEPKEADTTITMGLENPEQSSNEESKDDANLSTKRAREDIGTEGDDGVPKKQKPDQSGEGESLEDSKEDNETHERAEGEGKEGDCKGSDVVSVGLGPKTFGSSVEMFEYFVKLLHSWPPNLNVNKYEYMVLLDLLSRGHSNPEEKVGGGISSFQENQKTNRHKGETAFGRLRGKK</sequence>
<feature type="compositionally biased region" description="Basic and acidic residues" evidence="1">
    <location>
        <begin position="85"/>
        <end position="103"/>
    </location>
</feature>
<dbReference type="GO" id="GO:1901259">
    <property type="term" value="P:chloroplast rRNA processing"/>
    <property type="evidence" value="ECO:0007669"/>
    <property type="project" value="TreeGrafter"/>
</dbReference>
<dbReference type="GO" id="GO:0009658">
    <property type="term" value="P:chloroplast organization"/>
    <property type="evidence" value="ECO:0007669"/>
    <property type="project" value="TreeGrafter"/>
</dbReference>
<name>A0AAV7ETM4_ARIFI</name>
<keyword evidence="3" id="KW-1185">Reference proteome</keyword>
<evidence type="ECO:0000256" key="1">
    <source>
        <dbReference type="SAM" id="MobiDB-lite"/>
    </source>
</evidence>
<dbReference type="PANTHER" id="PTHR33415:SF12">
    <property type="entry name" value="PROTEIN EMBRYO DEFECTIVE 514"/>
    <property type="match status" value="1"/>
</dbReference>
<reference evidence="2 3" key="1">
    <citation type="submission" date="2021-07" db="EMBL/GenBank/DDBJ databases">
        <title>The Aristolochia fimbriata genome: insights into angiosperm evolution, floral development and chemical biosynthesis.</title>
        <authorList>
            <person name="Jiao Y."/>
        </authorList>
    </citation>
    <scope>NUCLEOTIDE SEQUENCE [LARGE SCALE GENOMIC DNA]</scope>
    <source>
        <strain evidence="2">IBCAS-2021</strain>
        <tissue evidence="2">Leaf</tissue>
    </source>
</reference>
<feature type="compositionally biased region" description="Basic and acidic residues" evidence="1">
    <location>
        <begin position="63"/>
        <end position="72"/>
    </location>
</feature>
<dbReference type="Gene3D" id="3.10.450.40">
    <property type="match status" value="1"/>
</dbReference>
<accession>A0AAV7ETM4</accession>
<organism evidence="2 3">
    <name type="scientific">Aristolochia fimbriata</name>
    <name type="common">White veined hardy Dutchman's pipe vine</name>
    <dbReference type="NCBI Taxonomy" id="158543"/>
    <lineage>
        <taxon>Eukaryota</taxon>
        <taxon>Viridiplantae</taxon>
        <taxon>Streptophyta</taxon>
        <taxon>Embryophyta</taxon>
        <taxon>Tracheophyta</taxon>
        <taxon>Spermatophyta</taxon>
        <taxon>Magnoliopsida</taxon>
        <taxon>Magnoliidae</taxon>
        <taxon>Piperales</taxon>
        <taxon>Aristolochiaceae</taxon>
        <taxon>Aristolochia</taxon>
    </lineage>
</organism>
<proteinExistence type="predicted"/>
<feature type="region of interest" description="Disordered" evidence="1">
    <location>
        <begin position="1"/>
        <end position="106"/>
    </location>
</feature>
<dbReference type="GO" id="GO:0017126">
    <property type="term" value="P:nucleologenesis"/>
    <property type="evidence" value="ECO:0007669"/>
    <property type="project" value="TreeGrafter"/>
</dbReference>
<gene>
    <name evidence="2" type="ORF">H6P81_004638</name>
</gene>
<dbReference type="Proteomes" id="UP000825729">
    <property type="component" value="Unassembled WGS sequence"/>
</dbReference>
<dbReference type="InterPro" id="IPR044673">
    <property type="entry name" value="DCL-like"/>
</dbReference>
<dbReference type="Pfam" id="PF11523">
    <property type="entry name" value="DUF3223"/>
    <property type="match status" value="1"/>
</dbReference>
<dbReference type="GO" id="GO:0009507">
    <property type="term" value="C:chloroplast"/>
    <property type="evidence" value="ECO:0007669"/>
    <property type="project" value="TreeGrafter"/>
</dbReference>
<evidence type="ECO:0000313" key="3">
    <source>
        <dbReference type="Proteomes" id="UP000825729"/>
    </source>
</evidence>
<evidence type="ECO:0000313" key="2">
    <source>
        <dbReference type="EMBL" id="KAG9451734.1"/>
    </source>
</evidence>